<dbReference type="Proteomes" id="UP000271889">
    <property type="component" value="Unassembled WGS sequence"/>
</dbReference>
<evidence type="ECO:0000313" key="2">
    <source>
        <dbReference type="Proteomes" id="UP000271889"/>
    </source>
</evidence>
<keyword evidence="2" id="KW-1185">Reference proteome</keyword>
<name>A0A3P6SX75_CYLGO</name>
<organism evidence="1 2">
    <name type="scientific">Cylicostephanus goldi</name>
    <name type="common">Nematode worm</name>
    <dbReference type="NCBI Taxonomy" id="71465"/>
    <lineage>
        <taxon>Eukaryota</taxon>
        <taxon>Metazoa</taxon>
        <taxon>Ecdysozoa</taxon>
        <taxon>Nematoda</taxon>
        <taxon>Chromadorea</taxon>
        <taxon>Rhabditida</taxon>
        <taxon>Rhabditina</taxon>
        <taxon>Rhabditomorpha</taxon>
        <taxon>Strongyloidea</taxon>
        <taxon>Strongylidae</taxon>
        <taxon>Cylicostephanus</taxon>
    </lineage>
</organism>
<dbReference type="OrthoDB" id="5860001at2759"/>
<protein>
    <submittedName>
        <fullName evidence="1">Uncharacterized protein</fullName>
    </submittedName>
</protein>
<feature type="non-terminal residue" evidence="1">
    <location>
        <position position="75"/>
    </location>
</feature>
<sequence>MFRNTNVAATMRECSDVFGKILNSPQHPSVKSWCAEILNIVASQIVSFMASTDFFLAQEERTTAECHEQLNDEYL</sequence>
<gene>
    <name evidence="1" type="ORF">CGOC_LOCUS6840</name>
</gene>
<dbReference type="EMBL" id="UYRV01022834">
    <property type="protein sequence ID" value="VDK72495.1"/>
    <property type="molecule type" value="Genomic_DNA"/>
</dbReference>
<accession>A0A3P6SX75</accession>
<proteinExistence type="predicted"/>
<reference evidence="1 2" key="1">
    <citation type="submission" date="2018-11" db="EMBL/GenBank/DDBJ databases">
        <authorList>
            <consortium name="Pathogen Informatics"/>
        </authorList>
    </citation>
    <scope>NUCLEOTIDE SEQUENCE [LARGE SCALE GENOMIC DNA]</scope>
</reference>
<evidence type="ECO:0000313" key="1">
    <source>
        <dbReference type="EMBL" id="VDK72495.1"/>
    </source>
</evidence>
<dbReference type="AlphaFoldDB" id="A0A3P6SX75"/>